<proteinExistence type="predicted"/>
<dbReference type="EMBL" id="JZWT02000032">
    <property type="protein sequence ID" value="MFB6491409.1"/>
    <property type="molecule type" value="Genomic_DNA"/>
</dbReference>
<keyword evidence="1" id="KW-0808">Transferase</keyword>
<evidence type="ECO:0000313" key="1">
    <source>
        <dbReference type="EMBL" id="MFB6491409.1"/>
    </source>
</evidence>
<organism evidence="1 2">
    <name type="scientific">Thermoproteus sp. AZ2</name>
    <dbReference type="NCBI Taxonomy" id="1609232"/>
    <lineage>
        <taxon>Archaea</taxon>
        <taxon>Thermoproteota</taxon>
        <taxon>Thermoprotei</taxon>
        <taxon>Thermoproteales</taxon>
        <taxon>Thermoproteaceae</taxon>
        <taxon>Thermoproteus</taxon>
    </lineage>
</organism>
<dbReference type="Proteomes" id="UP000033636">
    <property type="component" value="Unassembled WGS sequence"/>
</dbReference>
<evidence type="ECO:0000313" key="2">
    <source>
        <dbReference type="Proteomes" id="UP000033636"/>
    </source>
</evidence>
<name>A0ACC6V2Y7_9CREN</name>
<accession>A0ACC6V2Y7</accession>
<sequence>MRVAFIGRFQPLHWGHVKVLEWLSQSYGDILVIIGSADKGVTKDNPFTAGERMEMFLRTFGNRFALCAVPDTDGSSSLWGALIRHWCPRFDIAFSNNGYVRAALAYYGIKTQSHPFFDRDRLSGRFIRQLIASGSAEWRSLVPPSVAQLVDEIGGVERIQALYENT</sequence>
<reference evidence="1" key="1">
    <citation type="submission" date="2024-07" db="EMBL/GenBank/DDBJ databases">
        <title>Metagenome and Metagenome-Assembled Genomes of Archaea from a hot spring from the geothermal field of Los Azufres, Mexico.</title>
        <authorList>
            <person name="Marin-Paredes R."/>
            <person name="Martinez-Romero E."/>
            <person name="Servin-Garciduenas L.E."/>
        </authorList>
    </citation>
    <scope>NUCLEOTIDE SEQUENCE</scope>
</reference>
<protein>
    <submittedName>
        <fullName evidence="1">Nicotinamide-nucleotide adenylyltransferase</fullName>
        <ecNumber evidence="1">2.7.7.1</ecNumber>
    </submittedName>
</protein>
<comment type="caution">
    <text evidence="1">The sequence shown here is derived from an EMBL/GenBank/DDBJ whole genome shotgun (WGS) entry which is preliminary data.</text>
</comment>
<gene>
    <name evidence="1" type="ORF">TU35_009300</name>
</gene>
<dbReference type="EC" id="2.7.7.1" evidence="1"/>
<keyword evidence="1" id="KW-0548">Nucleotidyltransferase</keyword>